<dbReference type="PROSITE" id="PS00160">
    <property type="entry name" value="ALDOLASE_KDPG_KHG_2"/>
    <property type="match status" value="1"/>
</dbReference>
<evidence type="ECO:0000256" key="3">
    <source>
        <dbReference type="ARBA" id="ARBA00006906"/>
    </source>
</evidence>
<evidence type="ECO:0000256" key="2">
    <source>
        <dbReference type="ARBA" id="ARBA00004736"/>
    </source>
</evidence>
<comment type="caution">
    <text evidence="9">The sequence shown here is derived from an EMBL/GenBank/DDBJ whole genome shotgun (WGS) entry which is preliminary data.</text>
</comment>
<accession>A0A3N0GL56</accession>
<protein>
    <recommendedName>
        <fullName evidence="5">2-dehydro-3-deoxy-phosphogluconate aldolase</fullName>
        <ecNumber evidence="5">4.1.2.14</ecNumber>
    </recommendedName>
</protein>
<evidence type="ECO:0000256" key="4">
    <source>
        <dbReference type="ARBA" id="ARBA00011233"/>
    </source>
</evidence>
<dbReference type="Proteomes" id="UP000279994">
    <property type="component" value="Unassembled WGS sequence"/>
</dbReference>
<dbReference type="Pfam" id="PF01081">
    <property type="entry name" value="Aldolase"/>
    <property type="match status" value="1"/>
</dbReference>
<dbReference type="InterPro" id="IPR031338">
    <property type="entry name" value="KDPG/KHG_AS_2"/>
</dbReference>
<dbReference type="InterPro" id="IPR000887">
    <property type="entry name" value="Aldlse_KDPG_KHG"/>
</dbReference>
<dbReference type="SUPFAM" id="SSF51569">
    <property type="entry name" value="Aldolase"/>
    <property type="match status" value="1"/>
</dbReference>
<gene>
    <name evidence="9" type="primary">eda</name>
    <name evidence="9" type="ORF">EFL26_16180</name>
</gene>
<keyword evidence="10" id="KW-1185">Reference proteome</keyword>
<keyword evidence="7" id="KW-0704">Schiff base</keyword>
<dbReference type="AlphaFoldDB" id="A0A3N0GL56"/>
<dbReference type="NCBIfam" id="TIGR01182">
    <property type="entry name" value="eda"/>
    <property type="match status" value="1"/>
</dbReference>
<evidence type="ECO:0000256" key="8">
    <source>
        <dbReference type="ARBA" id="ARBA00023277"/>
    </source>
</evidence>
<evidence type="ECO:0000313" key="9">
    <source>
        <dbReference type="EMBL" id="RNM13161.1"/>
    </source>
</evidence>
<dbReference type="OrthoDB" id="9805177at2"/>
<dbReference type="EMBL" id="RJSF01000043">
    <property type="protein sequence ID" value="RNM13161.1"/>
    <property type="molecule type" value="Genomic_DNA"/>
</dbReference>
<evidence type="ECO:0000256" key="6">
    <source>
        <dbReference type="ARBA" id="ARBA00023239"/>
    </source>
</evidence>
<dbReference type="EC" id="4.1.2.14" evidence="5"/>
<dbReference type="RefSeq" id="WP_123224135.1">
    <property type="nucleotide sequence ID" value="NZ_RJSF01000043.1"/>
</dbReference>
<dbReference type="Gene3D" id="3.20.20.70">
    <property type="entry name" value="Aldolase class I"/>
    <property type="match status" value="1"/>
</dbReference>
<comment type="catalytic activity">
    <reaction evidence="1">
        <text>2-dehydro-3-deoxy-6-phospho-D-gluconate = D-glyceraldehyde 3-phosphate + pyruvate</text>
        <dbReference type="Rhea" id="RHEA:17089"/>
        <dbReference type="ChEBI" id="CHEBI:15361"/>
        <dbReference type="ChEBI" id="CHEBI:57569"/>
        <dbReference type="ChEBI" id="CHEBI:59776"/>
        <dbReference type="EC" id="4.1.2.14"/>
    </reaction>
</comment>
<proteinExistence type="inferred from homology"/>
<dbReference type="PANTHER" id="PTHR30246:SF1">
    <property type="entry name" value="2-DEHYDRO-3-DEOXY-6-PHOSPHOGALACTONATE ALDOLASE-RELATED"/>
    <property type="match status" value="1"/>
</dbReference>
<dbReference type="PROSITE" id="PS00159">
    <property type="entry name" value="ALDOLASE_KDPG_KHG_1"/>
    <property type="match status" value="1"/>
</dbReference>
<evidence type="ECO:0000313" key="10">
    <source>
        <dbReference type="Proteomes" id="UP000279994"/>
    </source>
</evidence>
<keyword evidence="8" id="KW-0119">Carbohydrate metabolism</keyword>
<evidence type="ECO:0000256" key="7">
    <source>
        <dbReference type="ARBA" id="ARBA00023270"/>
    </source>
</evidence>
<dbReference type="CDD" id="cd00452">
    <property type="entry name" value="KDPG_aldolase"/>
    <property type="match status" value="1"/>
</dbReference>
<dbReference type="GO" id="GO:0008675">
    <property type="term" value="F:2-dehydro-3-deoxy-phosphogluconate aldolase activity"/>
    <property type="evidence" value="ECO:0007669"/>
    <property type="project" value="UniProtKB-EC"/>
</dbReference>
<evidence type="ECO:0000256" key="1">
    <source>
        <dbReference type="ARBA" id="ARBA00000654"/>
    </source>
</evidence>
<evidence type="ECO:0000256" key="5">
    <source>
        <dbReference type="ARBA" id="ARBA00013063"/>
    </source>
</evidence>
<reference evidence="9 10" key="1">
    <citation type="submission" date="2018-11" db="EMBL/GenBank/DDBJ databases">
        <authorList>
            <person name="Li F."/>
        </authorList>
    </citation>
    <scope>NUCLEOTIDE SEQUENCE [LARGE SCALE GENOMIC DNA]</scope>
    <source>
        <strain evidence="9 10">Gsoil 818</strain>
    </source>
</reference>
<sequence length="215" mass="21830">MIDLAAELGGPGLVPVVVIDSAARAAPLADALRSGGLLTVEVTLRTGAALEALRVIAEDPTILAGAGTVLRADQVKAAVAAGARYLVSPGFSPTVVKECEAQGVPCIPGVATATEVQTALEHGIEIVKLFPAAAIGGPGVVRALSAPFPQVRFVPTGGITAASLPDYVEVPSVLAVGGSWMVAPDLLAAGDFERITQLTSEAVATVRRTREAHER</sequence>
<comment type="subunit">
    <text evidence="4">Homotrimer.</text>
</comment>
<comment type="similarity">
    <text evidence="3">Belongs to the KHG/KDPG aldolase family.</text>
</comment>
<dbReference type="PANTHER" id="PTHR30246">
    <property type="entry name" value="2-KETO-3-DEOXY-6-PHOSPHOGLUCONATE ALDOLASE"/>
    <property type="match status" value="1"/>
</dbReference>
<name>A0A3N0GL56_9ACTN</name>
<comment type="pathway">
    <text evidence="2">Carbohydrate acid metabolism; 2-dehydro-3-deoxy-D-gluconate degradation; D-glyceraldehyde 3-phosphate and pyruvate from 2-dehydro-3-deoxy-D-gluconate: step 2/2.</text>
</comment>
<dbReference type="InterPro" id="IPR031337">
    <property type="entry name" value="KDPG/KHG_AS_1"/>
</dbReference>
<keyword evidence="6 9" id="KW-0456">Lyase</keyword>
<dbReference type="InterPro" id="IPR013785">
    <property type="entry name" value="Aldolase_TIM"/>
</dbReference>
<organism evidence="9 10">
    <name type="scientific">Nocardioides pocheonensis</name>
    <dbReference type="NCBI Taxonomy" id="661485"/>
    <lineage>
        <taxon>Bacteria</taxon>
        <taxon>Bacillati</taxon>
        <taxon>Actinomycetota</taxon>
        <taxon>Actinomycetes</taxon>
        <taxon>Propionibacteriales</taxon>
        <taxon>Nocardioidaceae</taxon>
        <taxon>Nocardioides</taxon>
    </lineage>
</organism>